<sequence>MRAIVVLLFAVLALTFVEAQADGNEAADLSLSMNEESDHVNVAGDRVKRASGGVRIISVGGCRCSSWGRVYCHSASWGCYCHRHATNDGGCLISRGLRGAQVMGYHGAYCRCRNNTPYLYVSVYQ</sequence>
<evidence type="ECO:0000313" key="3">
    <source>
        <dbReference type="Proteomes" id="UP001209878"/>
    </source>
</evidence>
<dbReference type="EMBL" id="JAODUO010001642">
    <property type="protein sequence ID" value="KAK2160509.1"/>
    <property type="molecule type" value="Genomic_DNA"/>
</dbReference>
<feature type="signal peptide" evidence="1">
    <location>
        <begin position="1"/>
        <end position="19"/>
    </location>
</feature>
<accession>A0AAD9NAX5</accession>
<protein>
    <submittedName>
        <fullName evidence="2">Uncharacterized protein</fullName>
    </submittedName>
</protein>
<evidence type="ECO:0000313" key="2">
    <source>
        <dbReference type="EMBL" id="KAK2160509.1"/>
    </source>
</evidence>
<keyword evidence="1" id="KW-0732">Signal</keyword>
<feature type="chain" id="PRO_5041908920" evidence="1">
    <location>
        <begin position="20"/>
        <end position="125"/>
    </location>
</feature>
<gene>
    <name evidence="2" type="ORF">NP493_1642g00034</name>
</gene>
<name>A0AAD9NAX5_RIDPI</name>
<comment type="caution">
    <text evidence="2">The sequence shown here is derived from an EMBL/GenBank/DDBJ whole genome shotgun (WGS) entry which is preliminary data.</text>
</comment>
<evidence type="ECO:0000256" key="1">
    <source>
        <dbReference type="SAM" id="SignalP"/>
    </source>
</evidence>
<dbReference type="AlphaFoldDB" id="A0AAD9NAX5"/>
<reference evidence="2" key="1">
    <citation type="journal article" date="2023" name="Mol. Biol. Evol.">
        <title>Third-Generation Sequencing Reveals the Adaptive Role of the Epigenome in Three Deep-Sea Polychaetes.</title>
        <authorList>
            <person name="Perez M."/>
            <person name="Aroh O."/>
            <person name="Sun Y."/>
            <person name="Lan Y."/>
            <person name="Juniper S.K."/>
            <person name="Young C.R."/>
            <person name="Angers B."/>
            <person name="Qian P.Y."/>
        </authorList>
    </citation>
    <scope>NUCLEOTIDE SEQUENCE</scope>
    <source>
        <strain evidence="2">R07B-5</strain>
    </source>
</reference>
<proteinExistence type="predicted"/>
<keyword evidence="3" id="KW-1185">Reference proteome</keyword>
<dbReference type="Proteomes" id="UP001209878">
    <property type="component" value="Unassembled WGS sequence"/>
</dbReference>
<organism evidence="2 3">
    <name type="scientific">Ridgeia piscesae</name>
    <name type="common">Tubeworm</name>
    <dbReference type="NCBI Taxonomy" id="27915"/>
    <lineage>
        <taxon>Eukaryota</taxon>
        <taxon>Metazoa</taxon>
        <taxon>Spiralia</taxon>
        <taxon>Lophotrochozoa</taxon>
        <taxon>Annelida</taxon>
        <taxon>Polychaeta</taxon>
        <taxon>Sedentaria</taxon>
        <taxon>Canalipalpata</taxon>
        <taxon>Sabellida</taxon>
        <taxon>Siboglinidae</taxon>
        <taxon>Ridgeia</taxon>
    </lineage>
</organism>